<organism evidence="4 5">
    <name type="scientific">Thiohalospira halophila DSM 15071</name>
    <dbReference type="NCBI Taxonomy" id="1123397"/>
    <lineage>
        <taxon>Bacteria</taxon>
        <taxon>Pseudomonadati</taxon>
        <taxon>Pseudomonadota</taxon>
        <taxon>Gammaproteobacteria</taxon>
        <taxon>Thiohalospirales</taxon>
        <taxon>Thiohalospiraceae</taxon>
        <taxon>Thiohalospira</taxon>
    </lineage>
</organism>
<name>A0A1I1QJ64_9GAMM</name>
<evidence type="ECO:0000256" key="2">
    <source>
        <dbReference type="SAM" id="Phobius"/>
    </source>
</evidence>
<sequence length="293" mass="31375">MEARLNHLIAGIFVLVFGAATLVAGVWLAADRDPAEYRTYRLYIETTAQGLARNAAVTYRGIEVGRVDRIDIDPDNPARVRADLRVRRDVPVRSGTTATLRSQGLTGGATLAISGPEPGAPALTVPAGEPYPVIPFEPSFWSQLDREAEKTLGAFRGLMADLRAVVNEENRAALGDSLAHLETATAALADSDDDLREGIRAGRELLEGSARTLPSTLERIRDGASAAERAGGAVEELAASGEAGLDRLEGRSLPRLEALTRELQRLAEDLGRLSRQLEDDPAGLLHGRRDNGS</sequence>
<accession>A0A1I1QJ64</accession>
<dbReference type="EMBL" id="FOMJ01000003">
    <property type="protein sequence ID" value="SFD22099.1"/>
    <property type="molecule type" value="Genomic_DNA"/>
</dbReference>
<reference evidence="4 5" key="1">
    <citation type="submission" date="2016-10" db="EMBL/GenBank/DDBJ databases">
        <authorList>
            <person name="de Groot N.N."/>
        </authorList>
    </citation>
    <scope>NUCLEOTIDE SEQUENCE [LARGE SCALE GENOMIC DNA]</scope>
    <source>
        <strain evidence="4 5">HL3</strain>
    </source>
</reference>
<feature type="transmembrane region" description="Helical" evidence="2">
    <location>
        <begin position="7"/>
        <end position="30"/>
    </location>
</feature>
<proteinExistence type="predicted"/>
<keyword evidence="2" id="KW-1133">Transmembrane helix</keyword>
<dbReference type="Pfam" id="PF02470">
    <property type="entry name" value="MlaD"/>
    <property type="match status" value="1"/>
</dbReference>
<evidence type="ECO:0000313" key="4">
    <source>
        <dbReference type="EMBL" id="SFD22099.1"/>
    </source>
</evidence>
<gene>
    <name evidence="4" type="ORF">SAMN05660831_01124</name>
</gene>
<evidence type="ECO:0000259" key="3">
    <source>
        <dbReference type="Pfam" id="PF02470"/>
    </source>
</evidence>
<dbReference type="OrthoDB" id="9806984at2"/>
<evidence type="ECO:0000256" key="1">
    <source>
        <dbReference type="SAM" id="MobiDB-lite"/>
    </source>
</evidence>
<dbReference type="PANTHER" id="PTHR36698">
    <property type="entry name" value="BLL5892 PROTEIN"/>
    <property type="match status" value="1"/>
</dbReference>
<evidence type="ECO:0000313" key="5">
    <source>
        <dbReference type="Proteomes" id="UP000198611"/>
    </source>
</evidence>
<dbReference type="InterPro" id="IPR003399">
    <property type="entry name" value="Mce/MlaD"/>
</dbReference>
<protein>
    <submittedName>
        <fullName evidence="4">Phospholipid/cholesterol/gamma-HCH transport system substrate-binding protein</fullName>
    </submittedName>
</protein>
<keyword evidence="2" id="KW-0472">Membrane</keyword>
<feature type="region of interest" description="Disordered" evidence="1">
    <location>
        <begin position="271"/>
        <end position="293"/>
    </location>
</feature>
<dbReference type="Proteomes" id="UP000198611">
    <property type="component" value="Unassembled WGS sequence"/>
</dbReference>
<dbReference type="AlphaFoldDB" id="A0A1I1QJ64"/>
<feature type="domain" description="Mce/MlaD" evidence="3">
    <location>
        <begin position="38"/>
        <end position="114"/>
    </location>
</feature>
<keyword evidence="2" id="KW-0812">Transmembrane</keyword>
<dbReference type="PANTHER" id="PTHR36698:SF2">
    <property type="entry name" value="MCE_MLAD DOMAIN-CONTAINING PROTEIN"/>
    <property type="match status" value="1"/>
</dbReference>
<dbReference type="STRING" id="1123397.SAMN05660831_01124"/>
<keyword evidence="5" id="KW-1185">Reference proteome</keyword>
<dbReference type="RefSeq" id="WP_159433028.1">
    <property type="nucleotide sequence ID" value="NZ_FOMJ01000003.1"/>
</dbReference>